<protein>
    <submittedName>
        <fullName evidence="1">Phage gp46-like protein</fullName>
    </submittedName>
</protein>
<sequence length="147" mass="16279">MADITISWDTANNRGDFTMSGPVLATGNDLQTAILISIFTDRMAQPGDVIPDGTNDPRGWWADDDVPIGSRIWLLRRAKQTQETLQKAYDYLAEALQWLVDDGVVARFDIACSWPRQSTLGAQIAAYKQNGTLLTTGLYTWAWAGIN</sequence>
<dbReference type="AlphaFoldDB" id="A0A7Z0B4X9"/>
<gene>
    <name evidence="1" type="ORF">GGD40_000858</name>
</gene>
<name>A0A7Z0B4X9_9BURK</name>
<dbReference type="Pfam" id="PF07409">
    <property type="entry name" value="GP46"/>
    <property type="match status" value="1"/>
</dbReference>
<proteinExistence type="predicted"/>
<accession>A0A7Z0B4X9</accession>
<evidence type="ECO:0000313" key="2">
    <source>
        <dbReference type="Proteomes" id="UP000540929"/>
    </source>
</evidence>
<reference evidence="1 2" key="1">
    <citation type="submission" date="2020-07" db="EMBL/GenBank/DDBJ databases">
        <title>Exploring microbial biodiversity for novel pathways involved in the catabolism of aromatic compounds derived from lignin.</title>
        <authorList>
            <person name="Elkins J."/>
        </authorList>
    </citation>
    <scope>NUCLEOTIDE SEQUENCE [LARGE SCALE GENOMIC DNA]</scope>
    <source>
        <strain evidence="1 2">H2C3C</strain>
    </source>
</reference>
<organism evidence="1 2">
    <name type="scientific">Paraburkholderia bryophila</name>
    <dbReference type="NCBI Taxonomy" id="420952"/>
    <lineage>
        <taxon>Bacteria</taxon>
        <taxon>Pseudomonadati</taxon>
        <taxon>Pseudomonadota</taxon>
        <taxon>Betaproteobacteria</taxon>
        <taxon>Burkholderiales</taxon>
        <taxon>Burkholderiaceae</taxon>
        <taxon>Paraburkholderia</taxon>
    </lineage>
</organism>
<keyword evidence="2" id="KW-1185">Reference proteome</keyword>
<evidence type="ECO:0000313" key="1">
    <source>
        <dbReference type="EMBL" id="NYH21379.1"/>
    </source>
</evidence>
<dbReference type="EMBL" id="JACCAS010000001">
    <property type="protein sequence ID" value="NYH21379.1"/>
    <property type="molecule type" value="Genomic_DNA"/>
</dbReference>
<dbReference type="InterPro" id="IPR010877">
    <property type="entry name" value="Phage_Mu_Gp46"/>
</dbReference>
<dbReference type="Proteomes" id="UP000540929">
    <property type="component" value="Unassembled WGS sequence"/>
</dbReference>
<dbReference type="RefSeq" id="WP_179742870.1">
    <property type="nucleotide sequence ID" value="NZ_JACCAS010000001.1"/>
</dbReference>
<comment type="caution">
    <text evidence="1">The sequence shown here is derived from an EMBL/GenBank/DDBJ whole genome shotgun (WGS) entry which is preliminary data.</text>
</comment>